<evidence type="ECO:0000256" key="2">
    <source>
        <dbReference type="ARBA" id="ARBA00023315"/>
    </source>
</evidence>
<dbReference type="EC" id="2.3.1.204" evidence="3"/>
<keyword evidence="1 3" id="KW-0808">Transferase</keyword>
<dbReference type="Gene3D" id="3.30.930.10">
    <property type="entry name" value="Bira Bifunctional Protein, Domain 2"/>
    <property type="match status" value="1"/>
</dbReference>
<evidence type="ECO:0000256" key="3">
    <source>
        <dbReference type="HAMAP-Rule" id="MF_02119"/>
    </source>
</evidence>
<dbReference type="Proteomes" id="UP000287756">
    <property type="component" value="Chromosome"/>
</dbReference>
<dbReference type="OrthoDB" id="2080934at2"/>
<dbReference type="SUPFAM" id="SSF55681">
    <property type="entry name" value="Class II aaRS and biotin synthetases"/>
    <property type="match status" value="1"/>
</dbReference>
<accession>A0A410MEV8</accession>
<dbReference type="KEGG" id="hli:HLI_14205"/>
<dbReference type="HAMAP" id="MF_02119">
    <property type="entry name" value="LipL"/>
    <property type="match status" value="1"/>
</dbReference>
<feature type="domain" description="BPL/LPL catalytic" evidence="4">
    <location>
        <begin position="44"/>
        <end position="228"/>
    </location>
</feature>
<dbReference type="EMBL" id="CP026118">
    <property type="protein sequence ID" value="QAS53261.1"/>
    <property type="molecule type" value="Genomic_DNA"/>
</dbReference>
<keyword evidence="2 3" id="KW-0012">Acyltransferase</keyword>
<dbReference type="CDD" id="cd16443">
    <property type="entry name" value="LplA"/>
    <property type="match status" value="1"/>
</dbReference>
<dbReference type="AlphaFoldDB" id="A0A410MEV8"/>
<feature type="site" description="Lowers pKa of active site Cys" evidence="3">
    <location>
        <position position="160"/>
    </location>
</feature>
<evidence type="ECO:0000313" key="5">
    <source>
        <dbReference type="EMBL" id="QAS53261.1"/>
    </source>
</evidence>
<dbReference type="GO" id="GO:0009249">
    <property type="term" value="P:protein lipoylation"/>
    <property type="evidence" value="ECO:0007669"/>
    <property type="project" value="UniProtKB-UniRule"/>
</dbReference>
<dbReference type="PANTHER" id="PTHR43679">
    <property type="entry name" value="OCTANOYLTRANSFERASE LIPM-RELATED"/>
    <property type="match status" value="1"/>
</dbReference>
<dbReference type="GO" id="GO:0009107">
    <property type="term" value="P:lipoate biosynthetic process"/>
    <property type="evidence" value="ECO:0007669"/>
    <property type="project" value="UniProtKB-UniRule"/>
</dbReference>
<feature type="active site" description="Acyl-thioester intermediate" evidence="3">
    <location>
        <position position="148"/>
    </location>
</feature>
<evidence type="ECO:0000256" key="1">
    <source>
        <dbReference type="ARBA" id="ARBA00022679"/>
    </source>
</evidence>
<organism evidence="5 6">
    <name type="scientific">Halobacillus litoralis</name>
    <dbReference type="NCBI Taxonomy" id="45668"/>
    <lineage>
        <taxon>Bacteria</taxon>
        <taxon>Bacillati</taxon>
        <taxon>Bacillota</taxon>
        <taxon>Bacilli</taxon>
        <taxon>Bacillales</taxon>
        <taxon>Bacillaceae</taxon>
        <taxon>Halobacillus</taxon>
    </lineage>
</organism>
<evidence type="ECO:0000313" key="6">
    <source>
        <dbReference type="Proteomes" id="UP000287756"/>
    </source>
</evidence>
<comment type="pathway">
    <text evidence="3">Protein modification; protein lipoylation via endogenous pathway; protein N(6)-(lipoyl)lysine from octanoyl-[acyl-carrier-protein].</text>
</comment>
<name>A0A410MEV8_9BACI</name>
<dbReference type="InterPro" id="IPR024897">
    <property type="entry name" value="LipL"/>
</dbReference>
<sequence length="281" mass="31811">MSTIHDLLKPQTYRFIDQSNLGPGFSALQSFAMDDALSISVGERMSPTTARLWVHHNTIVLGIPDARLPYIQDGINFLKSQGYEVIVRNSGGLAVVLDEGVLNLSFIFPDSKQVNIHDGYDAMVTFIQYLFEDLTDQIKAYEITQSYCPGTYDLSIDGRKFAGISQRRVKNGSAVQIYLDVSGSGRERAALLKRFYEIGKREQDTRFTYPAIDPSVMASLNELLGVHLTVAEVRDRILIKIHELSDQIVTAPLEGEEIEWFNKRFEQMIKRNEKALENLEE</sequence>
<comment type="miscellaneous">
    <text evidence="3">The reaction proceeds via a thioester-linked acyl-enzyme intermediate.</text>
</comment>
<reference evidence="5 6" key="1">
    <citation type="submission" date="2018-01" db="EMBL/GenBank/DDBJ databases">
        <title>The whole genome sequencing and assembly of Halobacillus litoralis ERB031 strain.</title>
        <authorList>
            <person name="Lee S.-J."/>
            <person name="Park M.-K."/>
            <person name="Kim J.-Y."/>
            <person name="Lee Y.-J."/>
            <person name="Yi H."/>
            <person name="Bahn Y.-S."/>
            <person name="Kim J.F."/>
            <person name="Lee D.-W."/>
        </authorList>
    </citation>
    <scope>NUCLEOTIDE SEQUENCE [LARGE SCALE GENOMIC DNA]</scope>
    <source>
        <strain evidence="5 6">ERB 031</strain>
    </source>
</reference>
<dbReference type="Pfam" id="PF21948">
    <property type="entry name" value="LplA-B_cat"/>
    <property type="match status" value="1"/>
</dbReference>
<dbReference type="GO" id="GO:0033819">
    <property type="term" value="F:lipoyl(octanoyl) transferase activity"/>
    <property type="evidence" value="ECO:0007669"/>
    <property type="project" value="InterPro"/>
</dbReference>
<dbReference type="RefSeq" id="WP_128525538.1">
    <property type="nucleotide sequence ID" value="NZ_CANLVY010000001.1"/>
</dbReference>
<comment type="similarity">
    <text evidence="3">Belongs to the octanoyltransferase LipL family.</text>
</comment>
<dbReference type="PANTHER" id="PTHR43679:SF2">
    <property type="entry name" value="OCTANOYL-[GCVH]:PROTEIN N-OCTANOYLTRANSFERASE"/>
    <property type="match status" value="1"/>
</dbReference>
<dbReference type="PROSITE" id="PS51733">
    <property type="entry name" value="BPL_LPL_CATALYTIC"/>
    <property type="match status" value="1"/>
</dbReference>
<gene>
    <name evidence="3" type="primary">lipL</name>
    <name evidence="5" type="ORF">HLI_14205</name>
</gene>
<comment type="catalytic activity">
    <reaction evidence="3">
        <text>N(6)-octanoyl-L-lysyl-[glycine-cleavage complex H protein] + L-lysyl-[lipoyl-carrier protein] = N(6)-octanoyl-L-lysyl-[lipoyl-carrier protein] + L-lysyl-[glycine-cleavage complex H protein]</text>
        <dbReference type="Rhea" id="RHEA:20213"/>
        <dbReference type="Rhea" id="RHEA-COMP:10500"/>
        <dbReference type="Rhea" id="RHEA-COMP:10501"/>
        <dbReference type="Rhea" id="RHEA-COMP:10503"/>
        <dbReference type="Rhea" id="RHEA-COMP:10504"/>
        <dbReference type="ChEBI" id="CHEBI:29969"/>
        <dbReference type="ChEBI" id="CHEBI:78809"/>
        <dbReference type="EC" id="2.3.1.204"/>
    </reaction>
</comment>
<evidence type="ECO:0000259" key="4">
    <source>
        <dbReference type="PROSITE" id="PS51733"/>
    </source>
</evidence>
<dbReference type="InterPro" id="IPR004143">
    <property type="entry name" value="BPL_LPL_catalytic"/>
</dbReference>
<dbReference type="InterPro" id="IPR045864">
    <property type="entry name" value="aa-tRNA-synth_II/BPL/LPL"/>
</dbReference>
<dbReference type="InterPro" id="IPR050664">
    <property type="entry name" value="Octanoyltrans_LipM/LipL"/>
</dbReference>
<proteinExistence type="inferred from homology"/>
<protein>
    <recommendedName>
        <fullName evidence="3">Octanoyl-[GcvH]:protein N-octanoyltransferase</fullName>
        <ecNumber evidence="3">2.3.1.204</ecNumber>
    </recommendedName>
    <alternativeName>
        <fullName evidence="3">Octanoyl-[GcvH]:E2 amidotransferase</fullName>
    </alternativeName>
</protein>
<comment type="function">
    <text evidence="3">Catalyzes the amidotransfer (transamidation) of the octanoyl moiety from octanoyl-GcvH to the lipoyl domain of the E2 subunit of lipoate-dependent enzymes.</text>
</comment>